<sequence>MDHEFETAIVGGGVVGAAIGYGLAKLGRRVIIIDGADDALRASRTNFGLIWVQGKGDEYPEYHRITRQSAELWPGFASELKELTGVDVEYRRNGGLLFCVSEAQAEEEKAIGEKMAAIHPDYRFEMLERSRLERMLPDIRLGPKVCSASFSHMDGDVNPLLVLRALLEGFVRLGGTLVTGEHVDSIAPTLGGFRLATDGLTIEAERVIIAAGNDSMAFAKSLDLPLLLVPEKGQLLITERVAPVFPYAASGIRQTMTGTFQLGVTNERVGRSTDVTAGGARHIANRAISVMPDVGALRVIRQWAGLRVLTPDGVPVYDRSRRYPGIHVVACHSGVTLAALHAGPFADWLAADGREPSYDAFRGSRFKMGIAA</sequence>
<dbReference type="Proteomes" id="UP000028701">
    <property type="component" value="Unassembled WGS sequence"/>
</dbReference>
<dbReference type="SUPFAM" id="SSF51905">
    <property type="entry name" value="FAD/NAD(P)-binding domain"/>
    <property type="match status" value="1"/>
</dbReference>
<feature type="domain" description="FAD dependent oxidoreductase" evidence="2">
    <location>
        <begin position="8"/>
        <end position="347"/>
    </location>
</feature>
<evidence type="ECO:0000259" key="2">
    <source>
        <dbReference type="Pfam" id="PF01266"/>
    </source>
</evidence>
<name>A0A081CZS9_9HYPH</name>
<gene>
    <name evidence="3" type="primary">ooxB</name>
    <name evidence="3" type="ORF">RRU01S_24_00530</name>
</gene>
<accession>A0A081CZS9</accession>
<dbReference type="SUPFAM" id="SSF54373">
    <property type="entry name" value="FAD-linked reductases, C-terminal domain"/>
    <property type="match status" value="1"/>
</dbReference>
<keyword evidence="1" id="KW-0560">Oxidoreductase</keyword>
<dbReference type="RefSeq" id="WP_045231690.1">
    <property type="nucleotide sequence ID" value="NZ_BBJU01000024.1"/>
</dbReference>
<dbReference type="GO" id="GO:0016491">
    <property type="term" value="F:oxidoreductase activity"/>
    <property type="evidence" value="ECO:0007669"/>
    <property type="project" value="UniProtKB-KW"/>
</dbReference>
<dbReference type="EMBL" id="BBJU01000024">
    <property type="protein sequence ID" value="GAK72175.1"/>
    <property type="molecule type" value="Genomic_DNA"/>
</dbReference>
<dbReference type="InterPro" id="IPR036188">
    <property type="entry name" value="FAD/NAD-bd_sf"/>
</dbReference>
<dbReference type="PANTHER" id="PTHR13847:SF287">
    <property type="entry name" value="FAD-DEPENDENT OXIDOREDUCTASE DOMAIN-CONTAINING PROTEIN 1"/>
    <property type="match status" value="1"/>
</dbReference>
<dbReference type="Gene3D" id="3.30.9.10">
    <property type="entry name" value="D-Amino Acid Oxidase, subunit A, domain 2"/>
    <property type="match status" value="1"/>
</dbReference>
<dbReference type="OrthoDB" id="6949587at2"/>
<dbReference type="GO" id="GO:0005737">
    <property type="term" value="C:cytoplasm"/>
    <property type="evidence" value="ECO:0007669"/>
    <property type="project" value="TreeGrafter"/>
</dbReference>
<protein>
    <submittedName>
        <fullName evidence="3">Opine oxidase subunit B</fullName>
    </submittedName>
</protein>
<evidence type="ECO:0000256" key="1">
    <source>
        <dbReference type="ARBA" id="ARBA00023002"/>
    </source>
</evidence>
<evidence type="ECO:0000313" key="3">
    <source>
        <dbReference type="EMBL" id="GAK72175.1"/>
    </source>
</evidence>
<proteinExistence type="predicted"/>
<dbReference type="Pfam" id="PF01266">
    <property type="entry name" value="DAO"/>
    <property type="match status" value="1"/>
</dbReference>
<comment type="caution">
    <text evidence="3">The sequence shown here is derived from an EMBL/GenBank/DDBJ whole genome shotgun (WGS) entry which is preliminary data.</text>
</comment>
<dbReference type="eggNOG" id="COG0665">
    <property type="taxonomic scope" value="Bacteria"/>
</dbReference>
<dbReference type="Gene3D" id="3.50.50.60">
    <property type="entry name" value="FAD/NAD(P)-binding domain"/>
    <property type="match status" value="1"/>
</dbReference>
<evidence type="ECO:0000313" key="4">
    <source>
        <dbReference type="Proteomes" id="UP000028701"/>
    </source>
</evidence>
<reference evidence="3 4" key="1">
    <citation type="submission" date="2014-08" db="EMBL/GenBank/DDBJ databases">
        <title>Whole genome shotgun sequence of Rhizobium rubi NBRC 13261.</title>
        <authorList>
            <person name="Katano-Makiyama Y."/>
            <person name="Hosoyama A."/>
            <person name="Hashimoto M."/>
            <person name="Hosoyama Y."/>
            <person name="Noguchi M."/>
            <person name="Tsuchikane K."/>
            <person name="Uohara A."/>
            <person name="Ohji S."/>
            <person name="Ichikawa N."/>
            <person name="Kimura A."/>
            <person name="Yamazoe A."/>
            <person name="Fujita N."/>
        </authorList>
    </citation>
    <scope>NUCLEOTIDE SEQUENCE [LARGE SCALE GENOMIC DNA]</scope>
    <source>
        <strain evidence="3 4">NBRC 13261</strain>
    </source>
</reference>
<dbReference type="AlphaFoldDB" id="A0A081CZS9"/>
<organism evidence="3 4">
    <name type="scientific">Agrobacterium rubi TR3 = NBRC 13261</name>
    <dbReference type="NCBI Taxonomy" id="1368415"/>
    <lineage>
        <taxon>Bacteria</taxon>
        <taxon>Pseudomonadati</taxon>
        <taxon>Pseudomonadota</taxon>
        <taxon>Alphaproteobacteria</taxon>
        <taxon>Hyphomicrobiales</taxon>
        <taxon>Rhizobiaceae</taxon>
        <taxon>Rhizobium/Agrobacterium group</taxon>
        <taxon>Agrobacterium</taxon>
    </lineage>
</organism>
<dbReference type="PANTHER" id="PTHR13847">
    <property type="entry name" value="SARCOSINE DEHYDROGENASE-RELATED"/>
    <property type="match status" value="1"/>
</dbReference>
<dbReference type="InterPro" id="IPR006076">
    <property type="entry name" value="FAD-dep_OxRdtase"/>
</dbReference>